<dbReference type="EMBL" id="CANTUO010000001">
    <property type="protein sequence ID" value="CAI5756259.1"/>
    <property type="molecule type" value="Genomic_DNA"/>
</dbReference>
<dbReference type="GO" id="GO:0016925">
    <property type="term" value="P:protein sumoylation"/>
    <property type="evidence" value="ECO:0007669"/>
    <property type="project" value="TreeGrafter"/>
</dbReference>
<dbReference type="AlphaFoldDB" id="A0A9W4XF22"/>
<evidence type="ECO:0000313" key="4">
    <source>
        <dbReference type="EMBL" id="CAI5756259.1"/>
    </source>
</evidence>
<dbReference type="GO" id="GO:0031510">
    <property type="term" value="C:SUMO activating enzyme complex"/>
    <property type="evidence" value="ECO:0007669"/>
    <property type="project" value="TreeGrafter"/>
</dbReference>
<dbReference type="GO" id="GO:0005737">
    <property type="term" value="C:cytoplasm"/>
    <property type="evidence" value="ECO:0007669"/>
    <property type="project" value="UniProtKB-SubCell"/>
</dbReference>
<dbReference type="SUPFAM" id="SSF52540">
    <property type="entry name" value="P-loop containing nucleoside triphosphate hydrolases"/>
    <property type="match status" value="1"/>
</dbReference>
<dbReference type="Gene3D" id="3.40.50.12550">
    <property type="entry name" value="Ubiquitin-activating enzyme E1, inactive adenylation domain, subdomain 2"/>
    <property type="match status" value="1"/>
</dbReference>
<protein>
    <recommendedName>
        <fullName evidence="3">THIF-type NAD/FAD binding fold domain-containing protein</fullName>
    </recommendedName>
</protein>
<dbReference type="InterPro" id="IPR027417">
    <property type="entry name" value="P-loop_NTPase"/>
</dbReference>
<dbReference type="PANTHER" id="PTHR10953">
    <property type="entry name" value="UBIQUITIN-ACTIVATING ENZYME E1"/>
    <property type="match status" value="1"/>
</dbReference>
<comment type="caution">
    <text evidence="4">The sequence shown here is derived from an EMBL/GenBank/DDBJ whole genome shotgun (WGS) entry which is preliminary data.</text>
</comment>
<dbReference type="SUPFAM" id="SSF69572">
    <property type="entry name" value="Activating enzymes of the ubiquitin-like proteins"/>
    <property type="match status" value="1"/>
</dbReference>
<dbReference type="PANTHER" id="PTHR10953:SF162">
    <property type="entry name" value="SUMO-ACTIVATING ENZYME SUBUNIT 1"/>
    <property type="match status" value="1"/>
</dbReference>
<sequence length="596" mass="68561">MLSTLDKSINHAKLLIDAYSFDKPLIIGVSGPQGSGKSYLAEHLTNELTKQYGDKNIIQFSIDDYYLTKSAQDEINSKYKDNALLQGRGLPGTHDLPLLAQTFNKIVCNYKKPWEIIQIPSYDKSAYNGLGDRSNNSQEITKPVDIVIFEGWFLGYTSIETQLINVKYFTNPETLMIHKLYNLQQINENLQQYHKIWSHISNFIIINTNDISNVFKWRLEQEHNLIKRKKIGMNDTQVKQFINRYMPIMSSSSNSLTNDELALYDRQIRLWGMDTQLRLRSTKILLINLSSVGCEIIKNLVLGGIQSVEIQDNSIIRQEDFMGQFYLPNDDSIIGNQKIPYMIDSIKEMNSRVELTTNINELNLDDISYFKKFDLVIATELNKSQIIKLNNITRSLNVPLYCCGIHGKDGYILVDLIKHVHTKTSTFKKSDRPSIGDPYNENAHKIVLDKTHDKEGFEVFKLEDTFRSFKDIFNNPRLHKMGRTHLKRIRPSLPLILTLLDMDRPINPEDTIDKSILKEKLIAQCKHLKLPIEKYVIDSAIEKFSRQAFAEFMPTSAIIGGYVVQDIIHFLSKNDLIINNLLIYDADDVSAPISQI</sequence>
<comment type="subcellular location">
    <subcellularLocation>
        <location evidence="1">Cytoplasm</location>
    </subcellularLocation>
</comment>
<keyword evidence="5" id="KW-1185">Reference proteome</keyword>
<name>A0A9W4XF22_9ASCO</name>
<accession>A0A9W4XF22</accession>
<organism evidence="4 5">
    <name type="scientific">Candida verbasci</name>
    <dbReference type="NCBI Taxonomy" id="1227364"/>
    <lineage>
        <taxon>Eukaryota</taxon>
        <taxon>Fungi</taxon>
        <taxon>Dikarya</taxon>
        <taxon>Ascomycota</taxon>
        <taxon>Saccharomycotina</taxon>
        <taxon>Pichiomycetes</taxon>
        <taxon>Debaryomycetaceae</taxon>
        <taxon>Candida/Lodderomyces clade</taxon>
        <taxon>Candida</taxon>
    </lineage>
</organism>
<keyword evidence="2" id="KW-0963">Cytoplasm</keyword>
<proteinExistence type="predicted"/>
<dbReference type="Proteomes" id="UP001152885">
    <property type="component" value="Unassembled WGS sequence"/>
</dbReference>
<dbReference type="Gene3D" id="3.40.50.300">
    <property type="entry name" value="P-loop containing nucleotide triphosphate hydrolases"/>
    <property type="match status" value="1"/>
</dbReference>
<dbReference type="InterPro" id="IPR000594">
    <property type="entry name" value="ThiF_NAD_FAD-bd"/>
</dbReference>
<dbReference type="Pfam" id="PF00899">
    <property type="entry name" value="ThiF"/>
    <property type="match status" value="1"/>
</dbReference>
<evidence type="ECO:0000256" key="2">
    <source>
        <dbReference type="ARBA" id="ARBA00022490"/>
    </source>
</evidence>
<evidence type="ECO:0000313" key="5">
    <source>
        <dbReference type="Proteomes" id="UP001152885"/>
    </source>
</evidence>
<dbReference type="InterPro" id="IPR045886">
    <property type="entry name" value="ThiF/MoeB/HesA"/>
</dbReference>
<gene>
    <name evidence="4" type="ORF">CANVERA_P0775</name>
</gene>
<dbReference type="InterPro" id="IPR035985">
    <property type="entry name" value="Ubiquitin-activating_enz"/>
</dbReference>
<dbReference type="OrthoDB" id="1708823at2759"/>
<reference evidence="4" key="1">
    <citation type="submission" date="2022-12" db="EMBL/GenBank/DDBJ databases">
        <authorList>
            <person name="Brejova B."/>
        </authorList>
    </citation>
    <scope>NUCLEOTIDE SEQUENCE</scope>
</reference>
<evidence type="ECO:0000256" key="1">
    <source>
        <dbReference type="ARBA" id="ARBA00004496"/>
    </source>
</evidence>
<dbReference type="GO" id="GO:0019948">
    <property type="term" value="F:SUMO activating enzyme activity"/>
    <property type="evidence" value="ECO:0007669"/>
    <property type="project" value="TreeGrafter"/>
</dbReference>
<evidence type="ECO:0000259" key="3">
    <source>
        <dbReference type="Pfam" id="PF00899"/>
    </source>
</evidence>
<feature type="domain" description="THIF-type NAD/FAD binding fold" evidence="3">
    <location>
        <begin position="264"/>
        <end position="586"/>
    </location>
</feature>